<accession>A0AAN7IHD8</accession>
<dbReference type="SUPFAM" id="SSF53098">
    <property type="entry name" value="Ribonuclease H-like"/>
    <property type="match status" value="1"/>
</dbReference>
<dbReference type="Proteomes" id="UP001324115">
    <property type="component" value="Unassembled WGS sequence"/>
</dbReference>
<feature type="region of interest" description="Disordered" evidence="1">
    <location>
        <begin position="652"/>
        <end position="712"/>
    </location>
</feature>
<reference evidence="4 5" key="1">
    <citation type="journal article" date="2023" name="G3 (Bethesda)">
        <title>A haplotype-resolved chromosome-scale genome for Quercus rubra L. provides insights into the genetics of adaptive traits for red oak species.</title>
        <authorList>
            <person name="Kapoor B."/>
            <person name="Jenkins J."/>
            <person name="Schmutz J."/>
            <person name="Zhebentyayeva T."/>
            <person name="Kuelheim C."/>
            <person name="Coggeshall M."/>
            <person name="Heim C."/>
            <person name="Lasky J.R."/>
            <person name="Leites L."/>
            <person name="Islam-Faridi N."/>
            <person name="Romero-Severson J."/>
            <person name="DeLeo V.L."/>
            <person name="Lucas S.M."/>
            <person name="Lazic D."/>
            <person name="Gailing O."/>
            <person name="Carlson J."/>
            <person name="Staton M."/>
        </authorList>
    </citation>
    <scope>NUCLEOTIDE SEQUENCE [LARGE SCALE GENOMIC DNA]</scope>
    <source>
        <strain evidence="4">Pseudo-F2</strain>
    </source>
</reference>
<evidence type="ECO:0000313" key="5">
    <source>
        <dbReference type="Proteomes" id="UP001324115"/>
    </source>
</evidence>
<dbReference type="PANTHER" id="PTHR32166">
    <property type="entry name" value="OSJNBA0013A04.12 PROTEIN"/>
    <property type="match status" value="1"/>
</dbReference>
<sequence>MTSDNGRRKDPGWKYNYLANVEDKNAVTCLFCNKVTKGGIHRAKQHQVGNFKNSTKCLKCPDHVREELAQYMAEKKSEKENYDKMPDFDDIDNMIEIEDVDDDEVEEYISRLFYLAGIPVNVARLNEFKWAIEAIRQYGPNMKPPSYHELRVPILKKEVAYTNELLSDHKQDWKKYGCSIMSDGWTSRTNRTLINFLVNCPSRTMFVKSINASSFMKTEEKTFEVLDTLVEQIREANVVQVVSDNGSNYVLAGKLLEAKRPNLYWTPCAAHCIDLILEDIGKIPRIAKTLEMAIQLTGYIYNHGGVLNMMREYTKQRELVRAGKTRFYTSYLTIKSIYKQKHTLRAMFTSEEWVRSRWAKEANAKRIVETILMPSFWNTIVYILKVMGPLVRVLRLVDNERKPAMGYIYEAMDRAKEAIIKAFNENEERYSNIFKIIDERWECQLHRPLHAAGHLLNPEYFYFDDNIATNHEITAGLYACIQRLVPTAEIQDKIMVELPIYKKAEGLFGIELAKRSRKTRAPEQWNFLPPKKKKSDFYDLSYIITHTYFFNITEWWSLYGSSTPNLQQLAIRILSLTCSACGCERNWSVFEQRDVIDPISLDDIDESNEWLLGEMGVEPSMNVEDELVFDDDDDGLTWGVVARAVGVGEPRKNTRFQTKSRASSKASTSQPNIEEEDADFDETEEENVDGYKSGSSGFESDGNLSEDSDDDL</sequence>
<dbReference type="EMBL" id="JAXUIC010000007">
    <property type="protein sequence ID" value="KAK4581633.1"/>
    <property type="molecule type" value="Genomic_DNA"/>
</dbReference>
<dbReference type="Pfam" id="PF05699">
    <property type="entry name" value="Dimer_Tnp_hAT"/>
    <property type="match status" value="1"/>
</dbReference>
<proteinExistence type="predicted"/>
<dbReference type="InterPro" id="IPR012337">
    <property type="entry name" value="RNaseH-like_sf"/>
</dbReference>
<gene>
    <name evidence="4" type="ORF">RGQ29_025003</name>
</gene>
<name>A0AAN7IHD8_QUERU</name>
<feature type="compositionally biased region" description="Polar residues" evidence="1">
    <location>
        <begin position="693"/>
        <end position="703"/>
    </location>
</feature>
<evidence type="ECO:0000259" key="2">
    <source>
        <dbReference type="Pfam" id="PF04937"/>
    </source>
</evidence>
<evidence type="ECO:0000313" key="4">
    <source>
        <dbReference type="EMBL" id="KAK4581633.1"/>
    </source>
</evidence>
<evidence type="ECO:0008006" key="6">
    <source>
        <dbReference type="Google" id="ProtNLM"/>
    </source>
</evidence>
<evidence type="ECO:0000259" key="3">
    <source>
        <dbReference type="Pfam" id="PF05699"/>
    </source>
</evidence>
<feature type="compositionally biased region" description="Low complexity" evidence="1">
    <location>
        <begin position="657"/>
        <end position="670"/>
    </location>
</feature>
<dbReference type="InterPro" id="IPR007021">
    <property type="entry name" value="DUF659"/>
</dbReference>
<dbReference type="GO" id="GO:0046983">
    <property type="term" value="F:protein dimerization activity"/>
    <property type="evidence" value="ECO:0007669"/>
    <property type="project" value="InterPro"/>
</dbReference>
<dbReference type="PANTHER" id="PTHR32166:SF74">
    <property type="entry name" value="OS05G0256350 PROTEIN"/>
    <property type="match status" value="1"/>
</dbReference>
<dbReference type="Pfam" id="PF04937">
    <property type="entry name" value="DUF659"/>
    <property type="match status" value="1"/>
</dbReference>
<dbReference type="InterPro" id="IPR008906">
    <property type="entry name" value="HATC_C_dom"/>
</dbReference>
<feature type="domain" description="HAT C-terminal dimerisation" evidence="3">
    <location>
        <begin position="549"/>
        <end position="590"/>
    </location>
</feature>
<feature type="domain" description="DUF659" evidence="2">
    <location>
        <begin position="145"/>
        <end position="293"/>
    </location>
</feature>
<dbReference type="AlphaFoldDB" id="A0AAN7IHD8"/>
<comment type="caution">
    <text evidence="4">The sequence shown here is derived from an EMBL/GenBank/DDBJ whole genome shotgun (WGS) entry which is preliminary data.</text>
</comment>
<organism evidence="4 5">
    <name type="scientific">Quercus rubra</name>
    <name type="common">Northern red oak</name>
    <name type="synonym">Quercus borealis</name>
    <dbReference type="NCBI Taxonomy" id="3512"/>
    <lineage>
        <taxon>Eukaryota</taxon>
        <taxon>Viridiplantae</taxon>
        <taxon>Streptophyta</taxon>
        <taxon>Embryophyta</taxon>
        <taxon>Tracheophyta</taxon>
        <taxon>Spermatophyta</taxon>
        <taxon>Magnoliopsida</taxon>
        <taxon>eudicotyledons</taxon>
        <taxon>Gunneridae</taxon>
        <taxon>Pentapetalae</taxon>
        <taxon>rosids</taxon>
        <taxon>fabids</taxon>
        <taxon>Fagales</taxon>
        <taxon>Fagaceae</taxon>
        <taxon>Quercus</taxon>
    </lineage>
</organism>
<feature type="compositionally biased region" description="Acidic residues" evidence="1">
    <location>
        <begin position="673"/>
        <end position="688"/>
    </location>
</feature>
<evidence type="ECO:0000256" key="1">
    <source>
        <dbReference type="SAM" id="MobiDB-lite"/>
    </source>
</evidence>
<protein>
    <recommendedName>
        <fullName evidence="6">BED-type domain-containing protein</fullName>
    </recommendedName>
</protein>
<keyword evidence="5" id="KW-1185">Reference proteome</keyword>